<feature type="domain" description="Phosphoribulokinase/uridine kinase" evidence="1">
    <location>
        <begin position="27"/>
        <end position="165"/>
    </location>
</feature>
<evidence type="ECO:0000259" key="1">
    <source>
        <dbReference type="Pfam" id="PF00485"/>
    </source>
</evidence>
<dbReference type="KEGG" id="cprt:FIC82_017930"/>
<reference evidence="3" key="1">
    <citation type="journal article" date="2022" name="Int. J. Syst. Evol. Microbiol.">
        <title>Cellulosimicrobium protaetiae sp. nov., isolated from the gut of the larva of Protaetia brevitarsis seulensis.</title>
        <authorList>
            <person name="Le Han H."/>
            <person name="Nguyen T.T.H."/>
            <person name="Li Z."/>
            <person name="Shin N.R."/>
            <person name="Kim S.G."/>
        </authorList>
    </citation>
    <scope>NUCLEOTIDE SEQUENCE [LARGE SCALE GENOMIC DNA]</scope>
    <source>
        <strain evidence="3">BI34</strain>
    </source>
</reference>
<dbReference type="Proteomes" id="UP000451354">
    <property type="component" value="Chromosome"/>
</dbReference>
<evidence type="ECO:0000313" key="2">
    <source>
        <dbReference type="EMBL" id="QJW38612.1"/>
    </source>
</evidence>
<dbReference type="SUPFAM" id="SSF52540">
    <property type="entry name" value="P-loop containing nucleoside triphosphate hydrolases"/>
    <property type="match status" value="1"/>
</dbReference>
<dbReference type="EMBL" id="CP052757">
    <property type="protein sequence ID" value="QJW38612.1"/>
    <property type="molecule type" value="Genomic_DNA"/>
</dbReference>
<name>A0A6M5UMB4_9MICO</name>
<dbReference type="Gene3D" id="3.40.50.300">
    <property type="entry name" value="P-loop containing nucleotide triphosphate hydrolases"/>
    <property type="match status" value="1"/>
</dbReference>
<dbReference type="AlphaFoldDB" id="A0A6M5UMB4"/>
<gene>
    <name evidence="2" type="ORF">FIC82_017930</name>
</gene>
<proteinExistence type="predicted"/>
<keyword evidence="3" id="KW-1185">Reference proteome</keyword>
<keyword evidence="2" id="KW-0067">ATP-binding</keyword>
<dbReference type="GO" id="GO:0016301">
    <property type="term" value="F:kinase activity"/>
    <property type="evidence" value="ECO:0007669"/>
    <property type="project" value="InterPro"/>
</dbReference>
<dbReference type="InterPro" id="IPR006083">
    <property type="entry name" value="PRK/URK"/>
</dbReference>
<keyword evidence="2" id="KW-0547">Nucleotide-binding</keyword>
<dbReference type="GO" id="GO:0005524">
    <property type="term" value="F:ATP binding"/>
    <property type="evidence" value="ECO:0007669"/>
    <property type="project" value="UniProtKB-KW"/>
</dbReference>
<evidence type="ECO:0000313" key="3">
    <source>
        <dbReference type="Proteomes" id="UP000451354"/>
    </source>
</evidence>
<dbReference type="OrthoDB" id="3691767at2"/>
<accession>A0A6M5UMB4</accession>
<dbReference type="Pfam" id="PF00485">
    <property type="entry name" value="PRK"/>
    <property type="match status" value="1"/>
</dbReference>
<sequence>METDDSGADPALFDLPPGSREVPTRIVLLTGASGSGKTSLTRRLGLPVVALDDFYLDHDHPNLPQRFGIVDWDDPRSWNATDAVAALVDLARTGHADVPVYDIPTSTRTGMTHLDVTGSRVVLAEGIFAAEIVAALRAEDVLADAICLRRNRLVTFWFRLLRDLAEMRKPPPTLFRRGWALLRAEPGFVRHWESLGCRALTPAQAEKEIRALLRPSSA</sequence>
<organism evidence="2 3">
    <name type="scientific">Cellulosimicrobium protaetiae</name>
    <dbReference type="NCBI Taxonomy" id="2587808"/>
    <lineage>
        <taxon>Bacteria</taxon>
        <taxon>Bacillati</taxon>
        <taxon>Actinomycetota</taxon>
        <taxon>Actinomycetes</taxon>
        <taxon>Micrococcales</taxon>
        <taxon>Promicromonosporaceae</taxon>
        <taxon>Cellulosimicrobium</taxon>
    </lineage>
</organism>
<dbReference type="InterPro" id="IPR027417">
    <property type="entry name" value="P-loop_NTPase"/>
</dbReference>
<protein>
    <submittedName>
        <fullName evidence="2">ATP-binding protein</fullName>
    </submittedName>
</protein>